<dbReference type="EMBL" id="CP021255">
    <property type="protein sequence ID" value="AVD71734.1"/>
    <property type="molecule type" value="Genomic_DNA"/>
</dbReference>
<keyword evidence="7 9" id="KW-0067">ATP-binding</keyword>
<dbReference type="GO" id="GO:0043565">
    <property type="term" value="F:sequence-specific DNA binding"/>
    <property type="evidence" value="ECO:0007669"/>
    <property type="project" value="UniProtKB-UniRule"/>
</dbReference>
<dbReference type="PIRSF" id="PIRSF001174">
    <property type="entry name" value="Lon_proteas"/>
    <property type="match status" value="1"/>
</dbReference>
<feature type="domain" description="Lon N-terminal" evidence="17">
    <location>
        <begin position="25"/>
        <end position="221"/>
    </location>
</feature>
<gene>
    <name evidence="9" type="primary">lon</name>
    <name evidence="18" type="ORF">CAY53_09865</name>
</gene>
<evidence type="ECO:0000256" key="6">
    <source>
        <dbReference type="ARBA" id="ARBA00022825"/>
    </source>
</evidence>
<dbReference type="PROSITE" id="PS51786">
    <property type="entry name" value="LON_PROTEOLYTIC"/>
    <property type="match status" value="1"/>
</dbReference>
<dbReference type="SUPFAM" id="SSF54211">
    <property type="entry name" value="Ribosomal protein S5 domain 2-like"/>
    <property type="match status" value="1"/>
</dbReference>
<dbReference type="RefSeq" id="WP_104936968.1">
    <property type="nucleotide sequence ID" value="NZ_CP021255.1"/>
</dbReference>
<dbReference type="InterPro" id="IPR015947">
    <property type="entry name" value="PUA-like_sf"/>
</dbReference>
<dbReference type="SMART" id="SM00464">
    <property type="entry name" value="LON"/>
    <property type="match status" value="1"/>
</dbReference>
<dbReference type="Pfam" id="PF05362">
    <property type="entry name" value="Lon_C"/>
    <property type="match status" value="1"/>
</dbReference>
<evidence type="ECO:0000259" key="16">
    <source>
        <dbReference type="PROSITE" id="PS51786"/>
    </source>
</evidence>
<evidence type="ECO:0000313" key="19">
    <source>
        <dbReference type="Proteomes" id="UP000239867"/>
    </source>
</evidence>
<dbReference type="FunFam" id="3.40.50.300:FF:000382">
    <property type="entry name" value="Lon protease homolog 2, peroxisomal"/>
    <property type="match status" value="1"/>
</dbReference>
<dbReference type="GO" id="GO:0034605">
    <property type="term" value="P:cellular response to heat"/>
    <property type="evidence" value="ECO:0007669"/>
    <property type="project" value="UniProtKB-UniRule"/>
</dbReference>
<evidence type="ECO:0000256" key="2">
    <source>
        <dbReference type="ARBA" id="ARBA00022490"/>
    </source>
</evidence>
<dbReference type="GO" id="GO:0006515">
    <property type="term" value="P:protein quality control for misfolded or incompletely synthesized proteins"/>
    <property type="evidence" value="ECO:0007669"/>
    <property type="project" value="UniProtKB-UniRule"/>
</dbReference>
<dbReference type="InterPro" id="IPR003593">
    <property type="entry name" value="AAA+_ATPase"/>
</dbReference>
<dbReference type="SUPFAM" id="SSF88697">
    <property type="entry name" value="PUA domain-like"/>
    <property type="match status" value="1"/>
</dbReference>
<keyword evidence="4 9" id="KW-0547">Nucleotide-binding</keyword>
<dbReference type="KEGG" id="deo:CAY53_09865"/>
<evidence type="ECO:0000256" key="4">
    <source>
        <dbReference type="ARBA" id="ARBA00022741"/>
    </source>
</evidence>
<name>A0A2L1GQ33_9BACT</name>
<dbReference type="EC" id="3.4.21.53" evidence="9 10"/>
<feature type="active site" evidence="9 11">
    <location>
        <position position="739"/>
    </location>
</feature>
<comment type="similarity">
    <text evidence="9 10 13 14">Belongs to the peptidase S16 family.</text>
</comment>
<evidence type="ECO:0000256" key="8">
    <source>
        <dbReference type="ARBA" id="ARBA00023016"/>
    </source>
</evidence>
<dbReference type="InterPro" id="IPR004815">
    <property type="entry name" value="Lon_bac/euk-typ"/>
</dbReference>
<evidence type="ECO:0000259" key="17">
    <source>
        <dbReference type="PROSITE" id="PS51787"/>
    </source>
</evidence>
<comment type="induction">
    <text evidence="9">By heat shock.</text>
</comment>
<evidence type="ECO:0000256" key="13">
    <source>
        <dbReference type="PROSITE-ProRule" id="PRU01122"/>
    </source>
</evidence>
<evidence type="ECO:0000256" key="1">
    <source>
        <dbReference type="ARBA" id="ARBA00004496"/>
    </source>
</evidence>
<dbReference type="PANTHER" id="PTHR10046">
    <property type="entry name" value="ATP DEPENDENT LON PROTEASE FAMILY MEMBER"/>
    <property type="match status" value="1"/>
</dbReference>
<evidence type="ECO:0000256" key="15">
    <source>
        <dbReference type="SAM" id="Coils"/>
    </source>
</evidence>
<keyword evidence="8 9" id="KW-0346">Stress response</keyword>
<dbReference type="GO" id="GO:0005524">
    <property type="term" value="F:ATP binding"/>
    <property type="evidence" value="ECO:0007669"/>
    <property type="project" value="UniProtKB-UniRule"/>
</dbReference>
<feature type="domain" description="Lon proteolytic" evidence="16">
    <location>
        <begin position="609"/>
        <end position="790"/>
    </location>
</feature>
<sequence length="798" mass="88226">MASEEKEVQQRAAVNPGELAVPEVLPLLPLQGFVFYPGMGFPLQVASPTSRALVDDALLGRRLIGLVPVRTEQQDDSALHAEDFYRVGVVGYVHKINKEQNLYQILVSGTRKFAIESIVQETPYLRARVHEVPMDTVAATENRQIEALLFNIKSQFKKLVAATELPQELVSTADSLDNPFYVAYLVASQLHLKLPAEQEILEIEPLEELLRRVAAELHRRMETVQMSQQLQDTMKKDMDKRQREFYLRQQLAAIRKELGEDEDDKAELRELREKIEAKRLPEHARAAADRELGRLERISPASPEYSIARSYLDWILDLPWLESSPEALDLDKARSDLDADHSGLEKIKKRILEFLAVRKLKADLHGPILCFVGPPGVGKTSLGQSIARTLGRNFVRIALGGVHDEAEIRGHRRTYVGALPGRIIASLKKAGSNNPVFLLDEVDKLAHDYHGDPSSALLEVLDPEQNATFTDHYLAMEFDLSRVMFIATANVLDAIPGPLRDRMEIVELSGYTRDEKATIAQKHLVPKQLAIHGLDHGELVIRDEAVLELIDFYTREAGVRGLEREIAALCRGAAAKIAGGHRDSLAIGAEEVSGYLGPQRFIPEMKTRTWGPGLATGLAWTPVGGEILFIESSKMPGSGRLSLTGKLGEVMKESANAALTYIRAHAEMLGLDPHMFADIDLHVHVPEGAIPKDGPSAGLAMVASLYSALSGASVRQDLAMTGEITLRGDILAVGGISEKVLAALRAGIRELVLPPPNEKDVMEIPAEIRKDVTCHYLHTIREALDILFTDAPFKTETK</sequence>
<dbReference type="Pfam" id="PF00004">
    <property type="entry name" value="AAA"/>
    <property type="match status" value="1"/>
</dbReference>
<protein>
    <recommendedName>
        <fullName evidence="9 10">Lon protease</fullName>
        <ecNumber evidence="9 10">3.4.21.53</ecNumber>
    </recommendedName>
    <alternativeName>
        <fullName evidence="9">ATP-dependent protease La</fullName>
    </alternativeName>
</protein>
<dbReference type="Gene3D" id="1.10.8.60">
    <property type="match status" value="1"/>
</dbReference>
<dbReference type="NCBIfam" id="TIGR00763">
    <property type="entry name" value="lon"/>
    <property type="match status" value="1"/>
</dbReference>
<dbReference type="InterPro" id="IPR003959">
    <property type="entry name" value="ATPase_AAA_core"/>
</dbReference>
<dbReference type="Pfam" id="PF02190">
    <property type="entry name" value="LON_substr_bdg"/>
    <property type="match status" value="1"/>
</dbReference>
<dbReference type="PRINTS" id="PR00830">
    <property type="entry name" value="ENDOLAPTASE"/>
</dbReference>
<dbReference type="Gene3D" id="3.30.230.10">
    <property type="match status" value="1"/>
</dbReference>
<dbReference type="OrthoDB" id="9803599at2"/>
<dbReference type="InterPro" id="IPR008268">
    <property type="entry name" value="Peptidase_S16_AS"/>
</dbReference>
<keyword evidence="3 9" id="KW-0645">Protease</keyword>
<dbReference type="HAMAP" id="MF_01973">
    <property type="entry name" value="lon_bact"/>
    <property type="match status" value="1"/>
</dbReference>
<keyword evidence="5 9" id="KW-0378">Hydrolase</keyword>
<dbReference type="PROSITE" id="PS01046">
    <property type="entry name" value="LON_SER"/>
    <property type="match status" value="1"/>
</dbReference>
<evidence type="ECO:0000256" key="14">
    <source>
        <dbReference type="RuleBase" id="RU000591"/>
    </source>
</evidence>
<dbReference type="CDD" id="cd19500">
    <property type="entry name" value="RecA-like_Lon"/>
    <property type="match status" value="1"/>
</dbReference>
<dbReference type="Pfam" id="PF22667">
    <property type="entry name" value="Lon_lid"/>
    <property type="match status" value="1"/>
</dbReference>
<dbReference type="InterPro" id="IPR027543">
    <property type="entry name" value="Lon_bac"/>
</dbReference>
<dbReference type="GO" id="GO:0005737">
    <property type="term" value="C:cytoplasm"/>
    <property type="evidence" value="ECO:0007669"/>
    <property type="project" value="UniProtKB-SubCell"/>
</dbReference>
<dbReference type="InterPro" id="IPR003111">
    <property type="entry name" value="Lon_prtase_N"/>
</dbReference>
<comment type="function">
    <text evidence="9">ATP-dependent serine protease that mediates the selective degradation of mutant and abnormal proteins as well as certain short-lived regulatory proteins. Required for cellular homeostasis and for survival from DNA damage and developmental changes induced by stress. Degrades polypeptides processively to yield small peptide fragments that are 5 to 10 amino acids long. Binds to DNA in a double-stranded, site-specific manner.</text>
</comment>
<dbReference type="InterPro" id="IPR008269">
    <property type="entry name" value="Lon_proteolytic"/>
</dbReference>
<dbReference type="Gene3D" id="1.20.5.5270">
    <property type="match status" value="1"/>
</dbReference>
<accession>A0A2L1GQ33</accession>
<dbReference type="Gene3D" id="2.30.130.40">
    <property type="entry name" value="LON domain-like"/>
    <property type="match status" value="1"/>
</dbReference>
<dbReference type="InterPro" id="IPR054594">
    <property type="entry name" value="Lon_lid"/>
</dbReference>
<dbReference type="GO" id="GO:0004176">
    <property type="term" value="F:ATP-dependent peptidase activity"/>
    <property type="evidence" value="ECO:0007669"/>
    <property type="project" value="UniProtKB-UniRule"/>
</dbReference>
<reference evidence="18" key="1">
    <citation type="submission" date="2017-05" db="EMBL/GenBank/DDBJ databases">
        <authorList>
            <person name="Song R."/>
            <person name="Chenine A.L."/>
            <person name="Ruprecht R.M."/>
        </authorList>
    </citation>
    <scope>NUCLEOTIDE SEQUENCE</scope>
    <source>
        <strain evidence="18">ORNL</strain>
    </source>
</reference>
<dbReference type="Gene3D" id="3.40.50.300">
    <property type="entry name" value="P-loop containing nucleotide triphosphate hydrolases"/>
    <property type="match status" value="1"/>
</dbReference>
<dbReference type="InterPro" id="IPR046336">
    <property type="entry name" value="Lon_prtase_N_sf"/>
</dbReference>
<evidence type="ECO:0000256" key="5">
    <source>
        <dbReference type="ARBA" id="ARBA00022801"/>
    </source>
</evidence>
<dbReference type="InterPro" id="IPR020568">
    <property type="entry name" value="Ribosomal_Su5_D2-typ_SF"/>
</dbReference>
<feature type="coiled-coil region" evidence="15">
    <location>
        <begin position="251"/>
        <end position="278"/>
    </location>
</feature>
<comment type="subunit">
    <text evidence="9 10">Homohexamer. Organized in a ring with a central cavity.</text>
</comment>
<dbReference type="Gene3D" id="1.20.58.1480">
    <property type="match status" value="1"/>
</dbReference>
<dbReference type="FunFam" id="1.20.5.5270:FF:000002">
    <property type="entry name" value="Lon protease homolog"/>
    <property type="match status" value="1"/>
</dbReference>
<evidence type="ECO:0000256" key="9">
    <source>
        <dbReference type="HAMAP-Rule" id="MF_01973"/>
    </source>
</evidence>
<evidence type="ECO:0000256" key="3">
    <source>
        <dbReference type="ARBA" id="ARBA00022670"/>
    </source>
</evidence>
<evidence type="ECO:0000256" key="7">
    <source>
        <dbReference type="ARBA" id="ARBA00022840"/>
    </source>
</evidence>
<dbReference type="GO" id="GO:0004252">
    <property type="term" value="F:serine-type endopeptidase activity"/>
    <property type="evidence" value="ECO:0007669"/>
    <property type="project" value="UniProtKB-UniRule"/>
</dbReference>
<keyword evidence="15" id="KW-0175">Coiled coil</keyword>
<evidence type="ECO:0000256" key="11">
    <source>
        <dbReference type="PIRSR" id="PIRSR001174-1"/>
    </source>
</evidence>
<comment type="subcellular location">
    <subcellularLocation>
        <location evidence="1 9 10">Cytoplasm</location>
    </subcellularLocation>
</comment>
<keyword evidence="6 9" id="KW-0720">Serine protease</keyword>
<dbReference type="SMART" id="SM00382">
    <property type="entry name" value="AAA"/>
    <property type="match status" value="1"/>
</dbReference>
<evidence type="ECO:0000313" key="18">
    <source>
        <dbReference type="EMBL" id="AVD71734.1"/>
    </source>
</evidence>
<organism evidence="18 19">
    <name type="scientific">Desulfobulbus oralis</name>
    <dbReference type="NCBI Taxonomy" id="1986146"/>
    <lineage>
        <taxon>Bacteria</taxon>
        <taxon>Pseudomonadati</taxon>
        <taxon>Thermodesulfobacteriota</taxon>
        <taxon>Desulfobulbia</taxon>
        <taxon>Desulfobulbales</taxon>
        <taxon>Desulfobulbaceae</taxon>
        <taxon>Desulfobulbus</taxon>
    </lineage>
</organism>
<keyword evidence="19" id="KW-1185">Reference proteome</keyword>
<proteinExistence type="evidence at transcript level"/>
<dbReference type="SUPFAM" id="SSF52540">
    <property type="entry name" value="P-loop containing nucleoside triphosphate hydrolases"/>
    <property type="match status" value="1"/>
</dbReference>
<feature type="active site" evidence="9 11">
    <location>
        <position position="696"/>
    </location>
</feature>
<keyword evidence="2 9" id="KW-0963">Cytoplasm</keyword>
<reference evidence="18" key="2">
    <citation type="journal article" date="2018" name="MBio">
        <title>Insights into the evolution of host association through the isolation and characterization of a novel human periodontal pathobiont, Desulfobulbus oralis.</title>
        <authorList>
            <person name="Cross K.L."/>
            <person name="Chirania P."/>
            <person name="Xiong W."/>
            <person name="Beall C.J."/>
            <person name="Elkins J.G."/>
            <person name="Giannone R.J."/>
            <person name="Griffen A.L."/>
            <person name="Guss A.M."/>
            <person name="Hettich R.L."/>
            <person name="Joshi S.S."/>
            <person name="Mokrzan E.M."/>
            <person name="Martin R.K."/>
            <person name="Zhulin I.B."/>
            <person name="Leys E.J."/>
            <person name="Podar M."/>
        </authorList>
    </citation>
    <scope>NUCLEOTIDE SEQUENCE [LARGE SCALE GENOMIC DNA]</scope>
    <source>
        <strain evidence="18">ORNL</strain>
    </source>
</reference>
<evidence type="ECO:0000256" key="12">
    <source>
        <dbReference type="PIRSR" id="PIRSR001174-2"/>
    </source>
</evidence>
<feature type="binding site" evidence="9 12">
    <location>
        <begin position="373"/>
        <end position="380"/>
    </location>
    <ligand>
        <name>ATP</name>
        <dbReference type="ChEBI" id="CHEBI:30616"/>
    </ligand>
</feature>
<dbReference type="InterPro" id="IPR014721">
    <property type="entry name" value="Ribsml_uS5_D2-typ_fold_subgr"/>
</dbReference>
<evidence type="ECO:0000256" key="10">
    <source>
        <dbReference type="PIRNR" id="PIRNR001174"/>
    </source>
</evidence>
<dbReference type="InterPro" id="IPR027417">
    <property type="entry name" value="P-loop_NTPase"/>
</dbReference>
<dbReference type="Proteomes" id="UP000239867">
    <property type="component" value="Chromosome"/>
</dbReference>
<dbReference type="GO" id="GO:0016887">
    <property type="term" value="F:ATP hydrolysis activity"/>
    <property type="evidence" value="ECO:0007669"/>
    <property type="project" value="UniProtKB-UniRule"/>
</dbReference>
<dbReference type="AlphaFoldDB" id="A0A2L1GQ33"/>
<comment type="catalytic activity">
    <reaction evidence="9 10 13">
        <text>Hydrolysis of proteins in presence of ATP.</text>
        <dbReference type="EC" id="3.4.21.53"/>
    </reaction>
</comment>
<dbReference type="PROSITE" id="PS51787">
    <property type="entry name" value="LON_N"/>
    <property type="match status" value="1"/>
</dbReference>
<dbReference type="InterPro" id="IPR027065">
    <property type="entry name" value="Lon_Prtase"/>
</dbReference>